<dbReference type="Gene3D" id="2.50.20.20">
    <property type="match status" value="1"/>
</dbReference>
<dbReference type="Proteomes" id="UP000520767">
    <property type="component" value="Unassembled WGS sequence"/>
</dbReference>
<proteinExistence type="predicted"/>
<dbReference type="EMBL" id="JACHJQ010000004">
    <property type="protein sequence ID" value="MBB4907434.1"/>
    <property type="molecule type" value="Genomic_DNA"/>
</dbReference>
<gene>
    <name evidence="1" type="ORF">FHR82_003676</name>
</gene>
<comment type="caution">
    <text evidence="1">The sequence shown here is derived from an EMBL/GenBank/DDBJ whole genome shotgun (WGS) entry which is preliminary data.</text>
</comment>
<evidence type="ECO:0008006" key="3">
    <source>
        <dbReference type="Google" id="ProtNLM"/>
    </source>
</evidence>
<evidence type="ECO:0000313" key="1">
    <source>
        <dbReference type="EMBL" id="MBB4907434.1"/>
    </source>
</evidence>
<keyword evidence="2" id="KW-1185">Reference proteome</keyword>
<dbReference type="SUPFAM" id="SSF89392">
    <property type="entry name" value="Prokaryotic lipoproteins and lipoprotein localization factors"/>
    <property type="match status" value="1"/>
</dbReference>
<evidence type="ECO:0000313" key="2">
    <source>
        <dbReference type="Proteomes" id="UP000520767"/>
    </source>
</evidence>
<sequence>MTTDLAALVQQIGESTAETNTAHLTMIVEAGGNKVETEGDIEFRSDDVAMALAMSLPGQGEVSAVLVDGLMYLDTGKDLEPGKPWLKIDPTADDPMSKSLGGMVEEMRKNADPRATVETLKNAGTLTAEVEAELNGERTTHYTILVDFEKVAAEQDDPELATTLDTLGVKEFPVELWTNGNGLPVRLKMEPPMTDPNTGKPVEAVIQADYTNWGEPVEIDAPPADQVAELPS</sequence>
<dbReference type="RefSeq" id="WP_192772879.1">
    <property type="nucleotide sequence ID" value="NZ_JADBEA010000001.1"/>
</dbReference>
<name>A0A7W7Q5M9_9PSEU</name>
<accession>A0A7W7Q5M9</accession>
<reference evidence="1 2" key="1">
    <citation type="submission" date="2020-08" db="EMBL/GenBank/DDBJ databases">
        <title>Genomic Encyclopedia of Type Strains, Phase III (KMG-III): the genomes of soil and plant-associated and newly described type strains.</title>
        <authorList>
            <person name="Whitman W."/>
        </authorList>
    </citation>
    <scope>NUCLEOTIDE SEQUENCE [LARGE SCALE GENOMIC DNA]</scope>
    <source>
        <strain evidence="1 2">CECT 8960</strain>
    </source>
</reference>
<dbReference type="AlphaFoldDB" id="A0A7W7Q5M9"/>
<dbReference type="InterPro" id="IPR029046">
    <property type="entry name" value="LolA/LolB/LppX"/>
</dbReference>
<organism evidence="1 2">
    <name type="scientific">Actinophytocola algeriensis</name>
    <dbReference type="NCBI Taxonomy" id="1768010"/>
    <lineage>
        <taxon>Bacteria</taxon>
        <taxon>Bacillati</taxon>
        <taxon>Actinomycetota</taxon>
        <taxon>Actinomycetes</taxon>
        <taxon>Pseudonocardiales</taxon>
        <taxon>Pseudonocardiaceae</taxon>
    </lineage>
</organism>
<protein>
    <recommendedName>
        <fullName evidence="3">LppX_LprAFG lipoprotein</fullName>
    </recommendedName>
</protein>